<dbReference type="AlphaFoldDB" id="A0A0J9C0Q2"/>
<feature type="domain" description="N-acetyltransferase" evidence="1">
    <location>
        <begin position="14"/>
        <end position="170"/>
    </location>
</feature>
<dbReference type="PANTHER" id="PTHR43792">
    <property type="entry name" value="GNAT FAMILY, PUTATIVE (AFU_ORTHOLOGUE AFUA_3G00765)-RELATED-RELATED"/>
    <property type="match status" value="1"/>
</dbReference>
<evidence type="ECO:0000259" key="1">
    <source>
        <dbReference type="PROSITE" id="PS51186"/>
    </source>
</evidence>
<dbReference type="GeneID" id="93165551"/>
<dbReference type="Gene3D" id="3.40.630.30">
    <property type="match status" value="1"/>
</dbReference>
<gene>
    <name evidence="2" type="ORF">HMPREF9470_03432</name>
</gene>
<dbReference type="InterPro" id="IPR051531">
    <property type="entry name" value="N-acetyltransferase"/>
</dbReference>
<organism evidence="2 3">
    <name type="scientific">[Clostridium] citroniae WAL-19142</name>
    <dbReference type="NCBI Taxonomy" id="742734"/>
    <lineage>
        <taxon>Bacteria</taxon>
        <taxon>Bacillati</taxon>
        <taxon>Bacillota</taxon>
        <taxon>Clostridia</taxon>
        <taxon>Lachnospirales</taxon>
        <taxon>Lachnospiraceae</taxon>
        <taxon>Enterocloster</taxon>
    </lineage>
</organism>
<dbReference type="Proteomes" id="UP000037392">
    <property type="component" value="Unassembled WGS sequence"/>
</dbReference>
<dbReference type="Pfam" id="PF13302">
    <property type="entry name" value="Acetyltransf_3"/>
    <property type="match status" value="1"/>
</dbReference>
<dbReference type="RefSeq" id="WP_195415265.1">
    <property type="nucleotide sequence ID" value="NZ_KQ235879.1"/>
</dbReference>
<evidence type="ECO:0000313" key="2">
    <source>
        <dbReference type="EMBL" id="KMW17951.1"/>
    </source>
</evidence>
<name>A0A0J9C0Q2_9FIRM</name>
<dbReference type="SUPFAM" id="SSF55729">
    <property type="entry name" value="Acyl-CoA N-acyltransferases (Nat)"/>
    <property type="match status" value="1"/>
</dbReference>
<dbReference type="InterPro" id="IPR016181">
    <property type="entry name" value="Acyl_CoA_acyltransferase"/>
</dbReference>
<sequence length="208" mass="24783">MEFINTPSLETERLILRKFTEQDIDALFAIYSDPEVNTYLPWFPLKTLEEARALFETKYRDAYRQPRGYCYAVCLKSDQIPIGYVNVGTKAPYDLGYGLRREFWHNGIISEACRAVIRQLKRDGFLYITATHDVNNPRSGEVMKRLGMSYKYTYEEQWQPKDILVTFRMYQLNFDGQDGRVYEGYWDQWAVHFIERDTYDIKEERGLK</sequence>
<accession>A0A0J9C0Q2</accession>
<evidence type="ECO:0000313" key="3">
    <source>
        <dbReference type="Proteomes" id="UP000037392"/>
    </source>
</evidence>
<dbReference type="PANTHER" id="PTHR43792:SF1">
    <property type="entry name" value="N-ACETYLTRANSFERASE DOMAIN-CONTAINING PROTEIN"/>
    <property type="match status" value="1"/>
</dbReference>
<dbReference type="PROSITE" id="PS51186">
    <property type="entry name" value="GNAT"/>
    <property type="match status" value="1"/>
</dbReference>
<comment type="caution">
    <text evidence="2">The sequence shown here is derived from an EMBL/GenBank/DDBJ whole genome shotgun (WGS) entry which is preliminary data.</text>
</comment>
<dbReference type="PATRIC" id="fig|742734.4.peg.3680"/>
<reference evidence="2 3" key="1">
    <citation type="submission" date="2011-04" db="EMBL/GenBank/DDBJ databases">
        <title>The Genome Sequence of Clostridium citroniae WAL-19142.</title>
        <authorList>
            <consortium name="The Broad Institute Genome Sequencing Platform"/>
            <person name="Earl A."/>
            <person name="Ward D."/>
            <person name="Feldgarden M."/>
            <person name="Gevers D."/>
            <person name="Warren Y.A."/>
            <person name="Tyrrell K.L."/>
            <person name="Citron D.M."/>
            <person name="Goldstein E.J."/>
            <person name="Daigneault M."/>
            <person name="Allen-Vercoe E."/>
            <person name="Young S.K."/>
            <person name="Zeng Q."/>
            <person name="Gargeya S."/>
            <person name="Fitzgerald M."/>
            <person name="Haas B."/>
            <person name="Abouelleil A."/>
            <person name="Alvarado L."/>
            <person name="Arachchi H.M."/>
            <person name="Berlin A."/>
            <person name="Brown A."/>
            <person name="Chapman S.B."/>
            <person name="Chen Z."/>
            <person name="Dunbar C."/>
            <person name="Freedman E."/>
            <person name="Gearin G."/>
            <person name="Gellesch M."/>
            <person name="Goldberg J."/>
            <person name="Griggs A."/>
            <person name="Gujja S."/>
            <person name="Heilman E.R."/>
            <person name="Heiman D."/>
            <person name="Howarth C."/>
            <person name="Larson L."/>
            <person name="Lui A."/>
            <person name="MacDonald P.J."/>
            <person name="Mehta T."/>
            <person name="Montmayeur A."/>
            <person name="Murphy C."/>
            <person name="Neiman D."/>
            <person name="Pearson M."/>
            <person name="Priest M."/>
            <person name="Roberts A."/>
            <person name="Saif S."/>
            <person name="Shea T."/>
            <person name="Shenoy N."/>
            <person name="Sisk P."/>
            <person name="Stolte C."/>
            <person name="Sykes S."/>
            <person name="White J."/>
            <person name="Yandava C."/>
            <person name="Wortman J."/>
            <person name="Nusbaum C."/>
            <person name="Birren B."/>
        </authorList>
    </citation>
    <scope>NUCLEOTIDE SEQUENCE [LARGE SCALE GENOMIC DNA]</scope>
    <source>
        <strain evidence="2 3">WAL-19142</strain>
    </source>
</reference>
<dbReference type="InterPro" id="IPR000182">
    <property type="entry name" value="GNAT_dom"/>
</dbReference>
<dbReference type="GO" id="GO:0016747">
    <property type="term" value="F:acyltransferase activity, transferring groups other than amino-acyl groups"/>
    <property type="evidence" value="ECO:0007669"/>
    <property type="project" value="InterPro"/>
</dbReference>
<proteinExistence type="predicted"/>
<dbReference type="EMBL" id="ADLK01000025">
    <property type="protein sequence ID" value="KMW17951.1"/>
    <property type="molecule type" value="Genomic_DNA"/>
</dbReference>
<protein>
    <recommendedName>
        <fullName evidence="1">N-acetyltransferase domain-containing protein</fullName>
    </recommendedName>
</protein>